<dbReference type="InterPro" id="IPR005650">
    <property type="entry name" value="BlaI_family"/>
</dbReference>
<accession>A0A430AJH0</accession>
<dbReference type="Proteomes" id="UP000288669">
    <property type="component" value="Unassembled WGS sequence"/>
</dbReference>
<dbReference type="OrthoDB" id="1849040at2"/>
<dbReference type="InterPro" id="IPR036390">
    <property type="entry name" value="WH_DNA-bd_sf"/>
</dbReference>
<dbReference type="PIRSF" id="PIRSF019455">
    <property type="entry name" value="CopR_AtkY"/>
    <property type="match status" value="1"/>
</dbReference>
<dbReference type="InterPro" id="IPR014071">
    <property type="entry name" value="Cu_transp_CopY/TcrY"/>
</dbReference>
<evidence type="ECO:0000256" key="4">
    <source>
        <dbReference type="ARBA" id="ARBA00023163"/>
    </source>
</evidence>
<evidence type="ECO:0000256" key="1">
    <source>
        <dbReference type="ARBA" id="ARBA00011046"/>
    </source>
</evidence>
<evidence type="ECO:0000313" key="5">
    <source>
        <dbReference type="EMBL" id="RSU08250.1"/>
    </source>
</evidence>
<evidence type="ECO:0000256" key="3">
    <source>
        <dbReference type="ARBA" id="ARBA00023125"/>
    </source>
</evidence>
<evidence type="ECO:0000256" key="2">
    <source>
        <dbReference type="ARBA" id="ARBA00023015"/>
    </source>
</evidence>
<name>A0A430AJH0_9ENTE</name>
<dbReference type="NCBIfam" id="TIGR02698">
    <property type="entry name" value="CopY_TcrY"/>
    <property type="match status" value="1"/>
</dbReference>
<comment type="similarity">
    <text evidence="1">Belongs to the BlaI transcriptional regulatory family.</text>
</comment>
<proteinExistence type="inferred from homology"/>
<dbReference type="Gene3D" id="1.10.10.10">
    <property type="entry name" value="Winged helix-like DNA-binding domain superfamily/Winged helix DNA-binding domain"/>
    <property type="match status" value="1"/>
</dbReference>
<protein>
    <recommendedName>
        <fullName evidence="7">Penicillinase repressor</fullName>
    </recommendedName>
</protein>
<dbReference type="AlphaFoldDB" id="A0A430AJH0"/>
<gene>
    <name evidence="5" type="ORF">CBF30_03135</name>
</gene>
<reference evidence="5 6" key="1">
    <citation type="submission" date="2017-05" db="EMBL/GenBank/DDBJ databases">
        <title>Vagococcus spp. assemblies.</title>
        <authorList>
            <person name="Gulvik C.A."/>
        </authorList>
    </citation>
    <scope>NUCLEOTIDE SEQUENCE [LARGE SCALE GENOMIC DNA]</scope>
    <source>
        <strain evidence="5 6">DSM 24756</strain>
    </source>
</reference>
<keyword evidence="3" id="KW-0238">DNA-binding</keyword>
<dbReference type="EMBL" id="NGJZ01000001">
    <property type="protein sequence ID" value="RSU08250.1"/>
    <property type="molecule type" value="Genomic_DNA"/>
</dbReference>
<evidence type="ECO:0008006" key="7">
    <source>
        <dbReference type="Google" id="ProtNLM"/>
    </source>
</evidence>
<evidence type="ECO:0000313" key="6">
    <source>
        <dbReference type="Proteomes" id="UP000288669"/>
    </source>
</evidence>
<dbReference type="GO" id="GO:0045892">
    <property type="term" value="P:negative regulation of DNA-templated transcription"/>
    <property type="evidence" value="ECO:0007669"/>
    <property type="project" value="InterPro"/>
</dbReference>
<dbReference type="SUPFAM" id="SSF46785">
    <property type="entry name" value="Winged helix' DNA-binding domain"/>
    <property type="match status" value="1"/>
</dbReference>
<organism evidence="5 6">
    <name type="scientific">Vagococcus entomophilus</name>
    <dbReference type="NCBI Taxonomy" id="1160095"/>
    <lineage>
        <taxon>Bacteria</taxon>
        <taxon>Bacillati</taxon>
        <taxon>Bacillota</taxon>
        <taxon>Bacilli</taxon>
        <taxon>Lactobacillales</taxon>
        <taxon>Enterococcaceae</taxon>
        <taxon>Vagococcus</taxon>
    </lineage>
</organism>
<keyword evidence="2" id="KW-0805">Transcription regulation</keyword>
<comment type="caution">
    <text evidence="5">The sequence shown here is derived from an EMBL/GenBank/DDBJ whole genome shotgun (WGS) entry which is preliminary data.</text>
</comment>
<dbReference type="InterPro" id="IPR036388">
    <property type="entry name" value="WH-like_DNA-bd_sf"/>
</dbReference>
<sequence>MDYSCKRRGEPMKNERISISDAEWKVMRTLWTNPNITSQQLINLLSLSTNWKAATIKTLLGRLVKKNFVVATKSGSKYTYMTTIKESETIREVGEEFLAHICRKQVGKTIVDWIQRSELSFNDIEEIQQALTEKKADAVEEVMCHCEPGQCHCCKWS</sequence>
<dbReference type="Pfam" id="PF03965">
    <property type="entry name" value="Penicillinase_R"/>
    <property type="match status" value="1"/>
</dbReference>
<keyword evidence="6" id="KW-1185">Reference proteome</keyword>
<keyword evidence="4" id="KW-0804">Transcription</keyword>
<dbReference type="GO" id="GO:0003677">
    <property type="term" value="F:DNA binding"/>
    <property type="evidence" value="ECO:0007669"/>
    <property type="project" value="UniProtKB-KW"/>
</dbReference>